<evidence type="ECO:0000256" key="2">
    <source>
        <dbReference type="ARBA" id="ARBA00023231"/>
    </source>
</evidence>
<dbReference type="RefSeq" id="WP_345927209.1">
    <property type="nucleotide sequence ID" value="NZ_JBDIVF010000003.1"/>
</dbReference>
<gene>
    <name evidence="3" type="ORF">ABVT11_03015</name>
</gene>
<proteinExistence type="inferred from homology"/>
<comment type="similarity">
    <text evidence="1">Belongs to the NifZ family.</text>
</comment>
<comment type="caution">
    <text evidence="3">The sequence shown here is derived from an EMBL/GenBank/DDBJ whole genome shotgun (WGS) entry which is preliminary data.</text>
</comment>
<evidence type="ECO:0000256" key="1">
    <source>
        <dbReference type="ARBA" id="ARBA00008027"/>
    </source>
</evidence>
<name>A0ABV2CLK1_9RHOO</name>
<sequence>MFELREPKFQWGQRVASQVEIFNDGSYPEVEDDALLVPPGTPGEIVQVGHHEEANLPIYMVEFGGLSLGSGPCVVGVFEEEIAPV</sequence>
<dbReference type="InterPro" id="IPR007415">
    <property type="entry name" value="Nitrogenase_MoFe_mat_NifZ"/>
</dbReference>
<dbReference type="EMBL" id="JBEWLZ010000001">
    <property type="protein sequence ID" value="MET1488785.1"/>
    <property type="molecule type" value="Genomic_DNA"/>
</dbReference>
<keyword evidence="4" id="KW-1185">Reference proteome</keyword>
<evidence type="ECO:0000313" key="3">
    <source>
        <dbReference type="EMBL" id="MET1488785.1"/>
    </source>
</evidence>
<reference evidence="3 4" key="1">
    <citation type="submission" date="2024-07" db="EMBL/GenBank/DDBJ databases">
        <title>Uliginosibacterium paludis KCTC:42655.</title>
        <authorList>
            <person name="Kim M.K."/>
        </authorList>
    </citation>
    <scope>NUCLEOTIDE SEQUENCE [LARGE SCALE GENOMIC DNA]</scope>
    <source>
        <strain evidence="3 4">KCTC 42655</strain>
    </source>
</reference>
<organism evidence="3 4">
    <name type="scientific">Uliginosibacterium paludis</name>
    <dbReference type="NCBI Taxonomy" id="1615952"/>
    <lineage>
        <taxon>Bacteria</taxon>
        <taxon>Pseudomonadati</taxon>
        <taxon>Pseudomonadota</taxon>
        <taxon>Betaproteobacteria</taxon>
        <taxon>Rhodocyclales</taxon>
        <taxon>Zoogloeaceae</taxon>
        <taxon>Uliginosibacterium</taxon>
    </lineage>
</organism>
<accession>A0ABV2CLK1</accession>
<dbReference type="Proteomes" id="UP001548590">
    <property type="component" value="Unassembled WGS sequence"/>
</dbReference>
<protein>
    <submittedName>
        <fullName evidence="3">Nitrogen fixation protein NifZ</fullName>
    </submittedName>
</protein>
<evidence type="ECO:0000313" key="4">
    <source>
        <dbReference type="Proteomes" id="UP001548590"/>
    </source>
</evidence>
<keyword evidence="2" id="KW-0535">Nitrogen fixation</keyword>
<dbReference type="Pfam" id="PF04319">
    <property type="entry name" value="NifZ"/>
    <property type="match status" value="1"/>
</dbReference>